<gene>
    <name evidence="7" type="primary">fabD</name>
    <name evidence="7" type="ORF">GCM10007043_17850</name>
</gene>
<evidence type="ECO:0000256" key="1">
    <source>
        <dbReference type="ARBA" id="ARBA00022679"/>
    </source>
</evidence>
<dbReference type="GO" id="GO:0004314">
    <property type="term" value="F:[acyl-carrier-protein] S-malonyltransferase activity"/>
    <property type="evidence" value="ECO:0007669"/>
    <property type="project" value="UniProtKB-EC"/>
</dbReference>
<dbReference type="EMBL" id="BMOF01000039">
    <property type="protein sequence ID" value="GGK04203.1"/>
    <property type="molecule type" value="Genomic_DNA"/>
</dbReference>
<keyword evidence="2 4" id="KW-0012">Acyltransferase</keyword>
<dbReference type="GO" id="GO:0005829">
    <property type="term" value="C:cytosol"/>
    <property type="evidence" value="ECO:0007669"/>
    <property type="project" value="TreeGrafter"/>
</dbReference>
<evidence type="ECO:0000313" key="7">
    <source>
        <dbReference type="EMBL" id="GGK04203.1"/>
    </source>
</evidence>
<evidence type="ECO:0000259" key="6">
    <source>
        <dbReference type="SMART" id="SM00827"/>
    </source>
</evidence>
<dbReference type="InterPro" id="IPR016036">
    <property type="entry name" value="Malonyl_transacylase_ACP-bd"/>
</dbReference>
<comment type="catalytic activity">
    <reaction evidence="3 4">
        <text>holo-[ACP] + malonyl-CoA = malonyl-[ACP] + CoA</text>
        <dbReference type="Rhea" id="RHEA:41792"/>
        <dbReference type="Rhea" id="RHEA-COMP:9623"/>
        <dbReference type="Rhea" id="RHEA-COMP:9685"/>
        <dbReference type="ChEBI" id="CHEBI:57287"/>
        <dbReference type="ChEBI" id="CHEBI:57384"/>
        <dbReference type="ChEBI" id="CHEBI:64479"/>
        <dbReference type="ChEBI" id="CHEBI:78449"/>
        <dbReference type="EC" id="2.3.1.39"/>
    </reaction>
</comment>
<dbReference type="AlphaFoldDB" id="A0A8J3BF41"/>
<dbReference type="RefSeq" id="WP_188817710.1">
    <property type="nucleotide sequence ID" value="NZ_BMOF01000039.1"/>
</dbReference>
<protein>
    <recommendedName>
        <fullName evidence="4">Malonyl CoA-acyl carrier protein transacylase</fullName>
        <ecNumber evidence="4">2.3.1.39</ecNumber>
    </recommendedName>
</protein>
<dbReference type="Gene3D" id="3.30.70.250">
    <property type="entry name" value="Malonyl-CoA ACP transacylase, ACP-binding"/>
    <property type="match status" value="1"/>
</dbReference>
<name>A0A8J3BF41_9BACI</name>
<comment type="caution">
    <text evidence="7">The sequence shown here is derived from an EMBL/GenBank/DDBJ whole genome shotgun (WGS) entry which is preliminary data.</text>
</comment>
<dbReference type="SMART" id="SM00827">
    <property type="entry name" value="PKS_AT"/>
    <property type="match status" value="1"/>
</dbReference>
<evidence type="ECO:0000256" key="4">
    <source>
        <dbReference type="PIRNR" id="PIRNR000446"/>
    </source>
</evidence>
<dbReference type="FunFam" id="3.30.70.250:FF:000001">
    <property type="entry name" value="Malonyl CoA-acyl carrier protein transacylase"/>
    <property type="match status" value="1"/>
</dbReference>
<dbReference type="InterPro" id="IPR016035">
    <property type="entry name" value="Acyl_Trfase/lysoPLipase"/>
</dbReference>
<evidence type="ECO:0000313" key="8">
    <source>
        <dbReference type="Proteomes" id="UP000637720"/>
    </source>
</evidence>
<proteinExistence type="inferred from homology"/>
<feature type="active site" evidence="5">
    <location>
        <position position="91"/>
    </location>
</feature>
<dbReference type="InterPro" id="IPR004410">
    <property type="entry name" value="Malonyl_CoA-ACP_transAc_FabD"/>
</dbReference>
<feature type="domain" description="Malonyl-CoA:ACP transacylase (MAT)" evidence="6">
    <location>
        <begin position="7"/>
        <end position="307"/>
    </location>
</feature>
<sequence>MGKVAWVFPGQGSQVVGMGKAIAEADADARAVFDAADEALGFALSRLCFEGPEEELRLTVNTQPAILTTSAALLAVWKKAAPRPDFVAGHSLGEYSALVAAEALSFVDAVRIVRQRGAFMEEAVPAGRGGMAAVLGMEREALQAIVEAVSAEGDVVELANLNCPGQIVISGTREGVKKAAERAREAGARRVLELAVSGPFHSSLMKPAAERLAKVLVDVPLADARVPVVANVTARPVTQAAEIRRLLVEQVAAPVLWEDSVRTMLEAGVDTFVEIGPGTVLTGLIKKIDRRARCFNVHDPASLDKALAELA</sequence>
<dbReference type="InterPro" id="IPR001227">
    <property type="entry name" value="Ac_transferase_dom_sf"/>
</dbReference>
<keyword evidence="8" id="KW-1185">Reference proteome</keyword>
<feature type="active site" evidence="5">
    <location>
        <position position="201"/>
    </location>
</feature>
<organism evidence="7 8">
    <name type="scientific">Calditerricola satsumensis</name>
    <dbReference type="NCBI Taxonomy" id="373054"/>
    <lineage>
        <taxon>Bacteria</taxon>
        <taxon>Bacillati</taxon>
        <taxon>Bacillota</taxon>
        <taxon>Bacilli</taxon>
        <taxon>Bacillales</taxon>
        <taxon>Bacillaceae</taxon>
        <taxon>Calditerricola</taxon>
    </lineage>
</organism>
<evidence type="ECO:0000256" key="2">
    <source>
        <dbReference type="ARBA" id="ARBA00023315"/>
    </source>
</evidence>
<dbReference type="NCBIfam" id="TIGR00128">
    <property type="entry name" value="fabD"/>
    <property type="match status" value="1"/>
</dbReference>
<dbReference type="Pfam" id="PF00698">
    <property type="entry name" value="Acyl_transf_1"/>
    <property type="match status" value="1"/>
</dbReference>
<dbReference type="InterPro" id="IPR050858">
    <property type="entry name" value="Mal-CoA-ACP_Trans/PKS_FabD"/>
</dbReference>
<dbReference type="GO" id="GO:0006633">
    <property type="term" value="P:fatty acid biosynthetic process"/>
    <property type="evidence" value="ECO:0007669"/>
    <property type="project" value="TreeGrafter"/>
</dbReference>
<reference evidence="7" key="1">
    <citation type="journal article" date="2014" name="Int. J. Syst. Evol. Microbiol.">
        <title>Complete genome sequence of Corynebacterium casei LMG S-19264T (=DSM 44701T), isolated from a smear-ripened cheese.</title>
        <authorList>
            <consortium name="US DOE Joint Genome Institute (JGI-PGF)"/>
            <person name="Walter F."/>
            <person name="Albersmeier A."/>
            <person name="Kalinowski J."/>
            <person name="Ruckert C."/>
        </authorList>
    </citation>
    <scope>NUCLEOTIDE SEQUENCE</scope>
    <source>
        <strain evidence="7">JCM 14719</strain>
    </source>
</reference>
<dbReference type="SUPFAM" id="SSF55048">
    <property type="entry name" value="Probable ACP-binding domain of malonyl-CoA ACP transacylase"/>
    <property type="match status" value="1"/>
</dbReference>
<accession>A0A8J3BF41</accession>
<dbReference type="EC" id="2.3.1.39" evidence="4"/>
<dbReference type="Proteomes" id="UP000637720">
    <property type="component" value="Unassembled WGS sequence"/>
</dbReference>
<evidence type="ECO:0000256" key="3">
    <source>
        <dbReference type="ARBA" id="ARBA00048462"/>
    </source>
</evidence>
<comment type="similarity">
    <text evidence="4">Belongs to the fabD family.</text>
</comment>
<dbReference type="PANTHER" id="PTHR42681">
    <property type="entry name" value="MALONYL-COA-ACYL CARRIER PROTEIN TRANSACYLASE, MITOCHONDRIAL"/>
    <property type="match status" value="1"/>
</dbReference>
<evidence type="ECO:0000256" key="5">
    <source>
        <dbReference type="PIRSR" id="PIRSR000446-1"/>
    </source>
</evidence>
<dbReference type="InterPro" id="IPR014043">
    <property type="entry name" value="Acyl_transferase_dom"/>
</dbReference>
<reference evidence="7" key="2">
    <citation type="submission" date="2020-09" db="EMBL/GenBank/DDBJ databases">
        <authorList>
            <person name="Sun Q."/>
            <person name="Ohkuma M."/>
        </authorList>
    </citation>
    <scope>NUCLEOTIDE SEQUENCE</scope>
    <source>
        <strain evidence="7">JCM 14719</strain>
    </source>
</reference>
<keyword evidence="1 4" id="KW-0808">Transferase</keyword>
<dbReference type="Gene3D" id="3.40.366.10">
    <property type="entry name" value="Malonyl-Coenzyme A Acyl Carrier Protein, domain 2"/>
    <property type="match status" value="1"/>
</dbReference>
<dbReference type="PIRSF" id="PIRSF000446">
    <property type="entry name" value="Mct"/>
    <property type="match status" value="1"/>
</dbReference>
<dbReference type="InterPro" id="IPR024925">
    <property type="entry name" value="Malonyl_CoA-ACP_transAc"/>
</dbReference>
<dbReference type="SUPFAM" id="SSF52151">
    <property type="entry name" value="FabD/lysophospholipase-like"/>
    <property type="match status" value="1"/>
</dbReference>
<dbReference type="PANTHER" id="PTHR42681:SF1">
    <property type="entry name" value="MALONYL-COA-ACYL CARRIER PROTEIN TRANSACYLASE, MITOCHONDRIAL"/>
    <property type="match status" value="1"/>
</dbReference>